<dbReference type="Pfam" id="PF00814">
    <property type="entry name" value="TsaD"/>
    <property type="match status" value="1"/>
</dbReference>
<sequence>MLVLLVDTATAAVTVGVAEITAPSAVTVRARRVVVDARRHGETLAPSITAALSEAGVSAADLSAIVAGVGPGPFTGLRVGLVTAASLSDALGVPAYPVCSLDGLVVPGRPVLVATDARRREVYWATYDATGARVHGPDVAKPADLRARLDAGEFGRPEVAVGSGAALYAEQLGLPVGEPQYPTVEGLVARAAPRVLEKAPAEPLTPLYLRRPDAVEPGAAKSVLT</sequence>
<dbReference type="InterPro" id="IPR022496">
    <property type="entry name" value="T6A_TsaB"/>
</dbReference>
<dbReference type="PANTHER" id="PTHR11735">
    <property type="entry name" value="TRNA N6-ADENOSINE THREONYLCARBAMOYLTRANSFERASE"/>
    <property type="match status" value="1"/>
</dbReference>
<dbReference type="Gene3D" id="3.30.420.40">
    <property type="match status" value="2"/>
</dbReference>
<dbReference type="NCBIfam" id="TIGR03725">
    <property type="entry name" value="T6A_YeaZ"/>
    <property type="match status" value="1"/>
</dbReference>
<dbReference type="InterPro" id="IPR043129">
    <property type="entry name" value="ATPase_NBD"/>
</dbReference>
<accession>A0ABP3D9P0</accession>
<evidence type="ECO:0000313" key="2">
    <source>
        <dbReference type="EMBL" id="GAA0226860.1"/>
    </source>
</evidence>
<protein>
    <submittedName>
        <fullName evidence="2">tRNA (Adenosine(37)-N6)-threonylcarbamoyltransferase complex dimerization subunit type 1 TsaB</fullName>
    </submittedName>
</protein>
<dbReference type="RefSeq" id="WP_344647575.1">
    <property type="nucleotide sequence ID" value="NZ_BAAAGX010000006.1"/>
</dbReference>
<dbReference type="InterPro" id="IPR000905">
    <property type="entry name" value="Gcp-like_dom"/>
</dbReference>
<evidence type="ECO:0000313" key="3">
    <source>
        <dbReference type="Proteomes" id="UP001500967"/>
    </source>
</evidence>
<dbReference type="Proteomes" id="UP001500967">
    <property type="component" value="Unassembled WGS sequence"/>
</dbReference>
<organism evidence="2 3">
    <name type="scientific">Cryptosporangium japonicum</name>
    <dbReference type="NCBI Taxonomy" id="80872"/>
    <lineage>
        <taxon>Bacteria</taxon>
        <taxon>Bacillati</taxon>
        <taxon>Actinomycetota</taxon>
        <taxon>Actinomycetes</taxon>
        <taxon>Cryptosporangiales</taxon>
        <taxon>Cryptosporangiaceae</taxon>
        <taxon>Cryptosporangium</taxon>
    </lineage>
</organism>
<feature type="domain" description="Gcp-like" evidence="1">
    <location>
        <begin position="37"/>
        <end position="145"/>
    </location>
</feature>
<reference evidence="3" key="1">
    <citation type="journal article" date="2019" name="Int. J. Syst. Evol. Microbiol.">
        <title>The Global Catalogue of Microorganisms (GCM) 10K type strain sequencing project: providing services to taxonomists for standard genome sequencing and annotation.</title>
        <authorList>
            <consortium name="The Broad Institute Genomics Platform"/>
            <consortium name="The Broad Institute Genome Sequencing Center for Infectious Disease"/>
            <person name="Wu L."/>
            <person name="Ma J."/>
        </authorList>
    </citation>
    <scope>NUCLEOTIDE SEQUENCE [LARGE SCALE GENOMIC DNA]</scope>
    <source>
        <strain evidence="3">JCM 10425</strain>
    </source>
</reference>
<dbReference type="PANTHER" id="PTHR11735:SF11">
    <property type="entry name" value="TRNA THREONYLCARBAMOYLADENOSINE BIOSYNTHESIS PROTEIN TSAB"/>
    <property type="match status" value="1"/>
</dbReference>
<comment type="caution">
    <text evidence="2">The sequence shown here is derived from an EMBL/GenBank/DDBJ whole genome shotgun (WGS) entry which is preliminary data.</text>
</comment>
<name>A0ABP3D9P0_9ACTN</name>
<proteinExistence type="predicted"/>
<dbReference type="SUPFAM" id="SSF53067">
    <property type="entry name" value="Actin-like ATPase domain"/>
    <property type="match status" value="2"/>
</dbReference>
<evidence type="ECO:0000259" key="1">
    <source>
        <dbReference type="Pfam" id="PF00814"/>
    </source>
</evidence>
<dbReference type="EMBL" id="BAAAGX010000006">
    <property type="protein sequence ID" value="GAA0226860.1"/>
    <property type="molecule type" value="Genomic_DNA"/>
</dbReference>
<keyword evidence="3" id="KW-1185">Reference proteome</keyword>
<gene>
    <name evidence="2" type="primary">tsaB</name>
    <name evidence="2" type="ORF">GCM10009539_10300</name>
</gene>